<dbReference type="EMBL" id="CAJOBS010000709">
    <property type="protein sequence ID" value="CAF4629318.1"/>
    <property type="molecule type" value="Genomic_DNA"/>
</dbReference>
<protein>
    <submittedName>
        <fullName evidence="2">Uncharacterized protein</fullName>
    </submittedName>
</protein>
<feature type="transmembrane region" description="Helical" evidence="1">
    <location>
        <begin position="6"/>
        <end position="26"/>
    </location>
</feature>
<name>A0A817Z276_9BILA</name>
<gene>
    <name evidence="2" type="ORF">KIK155_LOCUS6854</name>
    <name evidence="3" type="ORF">TOA249_LOCUS12493</name>
</gene>
<keyword evidence="1" id="KW-0812">Transmembrane</keyword>
<dbReference type="EMBL" id="CAJNYV010000843">
    <property type="protein sequence ID" value="CAF3387195.1"/>
    <property type="molecule type" value="Genomic_DNA"/>
</dbReference>
<evidence type="ECO:0000256" key="1">
    <source>
        <dbReference type="SAM" id="Phobius"/>
    </source>
</evidence>
<dbReference type="Proteomes" id="UP000663838">
    <property type="component" value="Unassembled WGS sequence"/>
</dbReference>
<evidence type="ECO:0000313" key="2">
    <source>
        <dbReference type="EMBL" id="CAF3387195.1"/>
    </source>
</evidence>
<reference evidence="2" key="1">
    <citation type="submission" date="2021-02" db="EMBL/GenBank/DDBJ databases">
        <authorList>
            <person name="Nowell W R."/>
        </authorList>
    </citation>
    <scope>NUCLEOTIDE SEQUENCE</scope>
</reference>
<sequence length="90" mass="10137">MNDNTIALLILTIIQIPSFFCALQSIRFGEKNNPLKQLQNHVLACLLYASIWAIALDLPFTQAYLWSCLHLLVPHGLVPYSIFPSLPCPE</sequence>
<accession>A0A817Z276</accession>
<evidence type="ECO:0000313" key="4">
    <source>
        <dbReference type="Proteomes" id="UP000663865"/>
    </source>
</evidence>
<feature type="transmembrane region" description="Helical" evidence="1">
    <location>
        <begin position="38"/>
        <end position="58"/>
    </location>
</feature>
<dbReference type="Proteomes" id="UP000663865">
    <property type="component" value="Unassembled WGS sequence"/>
</dbReference>
<proteinExistence type="predicted"/>
<keyword evidence="1" id="KW-0472">Membrane</keyword>
<dbReference type="AlphaFoldDB" id="A0A817Z276"/>
<keyword evidence="1" id="KW-1133">Transmembrane helix</keyword>
<organism evidence="2 4">
    <name type="scientific">Rotaria socialis</name>
    <dbReference type="NCBI Taxonomy" id="392032"/>
    <lineage>
        <taxon>Eukaryota</taxon>
        <taxon>Metazoa</taxon>
        <taxon>Spiralia</taxon>
        <taxon>Gnathifera</taxon>
        <taxon>Rotifera</taxon>
        <taxon>Eurotatoria</taxon>
        <taxon>Bdelloidea</taxon>
        <taxon>Philodinida</taxon>
        <taxon>Philodinidae</taxon>
        <taxon>Rotaria</taxon>
    </lineage>
</organism>
<comment type="caution">
    <text evidence="2">The sequence shown here is derived from an EMBL/GenBank/DDBJ whole genome shotgun (WGS) entry which is preliminary data.</text>
</comment>
<evidence type="ECO:0000313" key="3">
    <source>
        <dbReference type="EMBL" id="CAF4629318.1"/>
    </source>
</evidence>